<dbReference type="EMBL" id="MCGQ01000052">
    <property type="protein sequence ID" value="OXY88580.1"/>
    <property type="molecule type" value="Genomic_DNA"/>
</dbReference>
<proteinExistence type="predicted"/>
<evidence type="ECO:0000313" key="2">
    <source>
        <dbReference type="Proteomes" id="UP000215483"/>
    </source>
</evidence>
<sequence length="73" mass="7422">MTLQGVAPRHGCAGKCAPARAGNGLAYARVGNVLVNARAGNGLANARSDNGLSNARVPLARVARQIARQVSIT</sequence>
<protein>
    <submittedName>
        <fullName evidence="1">Uncharacterized protein</fullName>
    </submittedName>
</protein>
<gene>
    <name evidence="1" type="ORF">BEK98_40715</name>
</gene>
<reference evidence="1 2" key="1">
    <citation type="submission" date="2016-07" db="EMBL/GenBank/DDBJ databases">
        <title>Draft genome of Streptomyces diastatochromogenes.</title>
        <authorList>
            <person name="Podduturi R."/>
            <person name="Lukassen M.B."/>
            <person name="Clausen N."/>
            <person name="Nielsen J.L."/>
            <person name="Jorgensen N.O."/>
        </authorList>
    </citation>
    <scope>NUCLEOTIDE SEQUENCE [LARGE SCALE GENOMIC DNA]</scope>
    <source>
        <strain evidence="1 2">DSM 40608</strain>
    </source>
</reference>
<comment type="caution">
    <text evidence="1">The sequence shown here is derived from an EMBL/GenBank/DDBJ whole genome shotgun (WGS) entry which is preliminary data.</text>
</comment>
<name>A0A233RYV7_STRDA</name>
<keyword evidence="2" id="KW-1185">Reference proteome</keyword>
<dbReference type="Proteomes" id="UP000215483">
    <property type="component" value="Unassembled WGS sequence"/>
</dbReference>
<organism evidence="1 2">
    <name type="scientific">Streptomyces diastatochromogenes</name>
    <dbReference type="NCBI Taxonomy" id="42236"/>
    <lineage>
        <taxon>Bacteria</taxon>
        <taxon>Bacillati</taxon>
        <taxon>Actinomycetota</taxon>
        <taxon>Actinomycetes</taxon>
        <taxon>Kitasatosporales</taxon>
        <taxon>Streptomycetaceae</taxon>
        <taxon>Streptomyces</taxon>
    </lineage>
</organism>
<accession>A0A233RYV7</accession>
<dbReference type="AlphaFoldDB" id="A0A233RYV7"/>
<evidence type="ECO:0000313" key="1">
    <source>
        <dbReference type="EMBL" id="OXY88580.1"/>
    </source>
</evidence>